<dbReference type="EMBL" id="JADIXZ010000001">
    <property type="protein sequence ID" value="MBK6299751.1"/>
    <property type="molecule type" value="Genomic_DNA"/>
</dbReference>
<dbReference type="AlphaFoldDB" id="A0A935MHW5"/>
<evidence type="ECO:0000313" key="6">
    <source>
        <dbReference type="Proteomes" id="UP000718281"/>
    </source>
</evidence>
<protein>
    <recommendedName>
        <fullName evidence="2">DUF6457 domain-containing protein</fullName>
    </recommendedName>
</protein>
<feature type="region of interest" description="Disordered" evidence="1">
    <location>
        <begin position="77"/>
        <end position="117"/>
    </location>
</feature>
<dbReference type="InterPro" id="IPR045598">
    <property type="entry name" value="DUF6457"/>
</dbReference>
<evidence type="ECO:0000313" key="7">
    <source>
        <dbReference type="Proteomes" id="UP000726105"/>
    </source>
</evidence>
<comment type="caution">
    <text evidence="4">The sequence shown here is derived from an EMBL/GenBank/DDBJ whole genome shotgun (WGS) entry which is preliminary data.</text>
</comment>
<dbReference type="EMBL" id="JADJIB010000004">
    <property type="protein sequence ID" value="MBK7273627.1"/>
    <property type="molecule type" value="Genomic_DNA"/>
</dbReference>
<dbReference type="Pfam" id="PF20058">
    <property type="entry name" value="DUF6457"/>
    <property type="match status" value="1"/>
</dbReference>
<name>A0A935MHW5_9MICO</name>
<dbReference type="Proteomes" id="UP000718281">
    <property type="component" value="Unassembled WGS sequence"/>
</dbReference>
<organism evidence="4 7">
    <name type="scientific">Candidatus Phosphoribacter hodrii</name>
    <dbReference type="NCBI Taxonomy" id="2953743"/>
    <lineage>
        <taxon>Bacteria</taxon>
        <taxon>Bacillati</taxon>
        <taxon>Actinomycetota</taxon>
        <taxon>Actinomycetes</taxon>
        <taxon>Micrococcales</taxon>
        <taxon>Dermatophilaceae</taxon>
        <taxon>Candidatus Phosphoribacter</taxon>
    </lineage>
</organism>
<dbReference type="Proteomes" id="UP000726105">
    <property type="component" value="Unassembled WGS sequence"/>
</dbReference>
<reference evidence="6 7" key="1">
    <citation type="submission" date="2020-10" db="EMBL/GenBank/DDBJ databases">
        <title>Connecting structure to function with the recovery of over 1000 high-quality activated sludge metagenome-assembled genomes encoding full-length rRNA genes using long-read sequencing.</title>
        <authorList>
            <person name="Singleton C.M."/>
            <person name="Petriglieri F."/>
            <person name="Kristensen J.M."/>
            <person name="Kirkegaard R.H."/>
            <person name="Michaelsen T.Y."/>
            <person name="Andersen M.H."/>
            <person name="Karst S.M."/>
            <person name="Dueholm M.S."/>
            <person name="Nielsen P.H."/>
            <person name="Albertsen M."/>
        </authorList>
    </citation>
    <scope>NUCLEOTIDE SEQUENCE [LARGE SCALE GENOMIC DNA]</scope>
    <source>
        <strain evidence="3">AalE_18-Q3-R2-46_BAT3C.188</strain>
        <strain evidence="4">Ega_18-Q3-R5-49_MAXAC.001</strain>
        <strain evidence="5">Ribe_18-Q3-R11-54_MAXAC.001</strain>
    </source>
</reference>
<gene>
    <name evidence="3" type="ORF">IPF40_01410</name>
    <name evidence="4" type="ORF">IPI13_10845</name>
    <name evidence="5" type="ORF">IPP00_08110</name>
</gene>
<dbReference type="Proteomes" id="UP000886632">
    <property type="component" value="Unassembled WGS sequence"/>
</dbReference>
<dbReference type="EMBL" id="JADKGK010000019">
    <property type="protein sequence ID" value="MBL0003944.1"/>
    <property type="molecule type" value="Genomic_DNA"/>
</dbReference>
<evidence type="ECO:0000313" key="3">
    <source>
        <dbReference type="EMBL" id="MBK6299751.1"/>
    </source>
</evidence>
<sequence length="117" mass="11970">MDIVRTERTAHDLAAEQAQWQTWIDAVCADLGVPSSLVDVEAIHDLSRQVAHGLARPLAPVSTFILGLALGRALGSSGAAVSGSADGSAESDGSGSSDGRTTAEHRAALSDRIAAHI</sequence>
<feature type="domain" description="DUF6457" evidence="2">
    <location>
        <begin position="16"/>
        <end position="80"/>
    </location>
</feature>
<evidence type="ECO:0000313" key="5">
    <source>
        <dbReference type="EMBL" id="MBL0003944.1"/>
    </source>
</evidence>
<accession>A0A935MHW5</accession>
<proteinExistence type="predicted"/>
<evidence type="ECO:0000313" key="4">
    <source>
        <dbReference type="EMBL" id="MBK7273627.1"/>
    </source>
</evidence>
<feature type="compositionally biased region" description="Low complexity" evidence="1">
    <location>
        <begin position="77"/>
        <end position="99"/>
    </location>
</feature>
<evidence type="ECO:0000256" key="1">
    <source>
        <dbReference type="SAM" id="MobiDB-lite"/>
    </source>
</evidence>
<evidence type="ECO:0000259" key="2">
    <source>
        <dbReference type="Pfam" id="PF20058"/>
    </source>
</evidence>